<comment type="caution">
    <text evidence="2">The sequence shown here is derived from an EMBL/GenBank/DDBJ whole genome shotgun (WGS) entry which is preliminary data.</text>
</comment>
<feature type="coiled-coil region" evidence="1">
    <location>
        <begin position="143"/>
        <end position="196"/>
    </location>
</feature>
<dbReference type="InterPro" id="IPR011053">
    <property type="entry name" value="Single_hybrid_motif"/>
</dbReference>
<organism evidence="2 3">
    <name type="scientific">Pedobacter cryoconitis</name>
    <dbReference type="NCBI Taxonomy" id="188932"/>
    <lineage>
        <taxon>Bacteria</taxon>
        <taxon>Pseudomonadati</taxon>
        <taxon>Bacteroidota</taxon>
        <taxon>Sphingobacteriia</taxon>
        <taxon>Sphingobacteriales</taxon>
        <taxon>Sphingobacteriaceae</taxon>
        <taxon>Pedobacter</taxon>
    </lineage>
</organism>
<evidence type="ECO:0000256" key="1">
    <source>
        <dbReference type="SAM" id="Coils"/>
    </source>
</evidence>
<dbReference type="Gene3D" id="2.40.50.100">
    <property type="match status" value="1"/>
</dbReference>
<dbReference type="EMBL" id="JACHCE010000001">
    <property type="protein sequence ID" value="MBB5635135.1"/>
    <property type="molecule type" value="Genomic_DNA"/>
</dbReference>
<dbReference type="Proteomes" id="UP000537204">
    <property type="component" value="Unassembled WGS sequence"/>
</dbReference>
<dbReference type="RefSeq" id="WP_183879515.1">
    <property type="nucleotide sequence ID" value="NZ_JACHCE010000001.1"/>
</dbReference>
<proteinExistence type="predicted"/>
<name>A0A7W8ZJQ6_9SPHI</name>
<dbReference type="PROSITE" id="PS51257">
    <property type="entry name" value="PROKAR_LIPOPROTEIN"/>
    <property type="match status" value="1"/>
</dbReference>
<dbReference type="PANTHER" id="PTHR30438">
    <property type="entry name" value="36 KDA ANTIGEN-RELATED"/>
    <property type="match status" value="1"/>
</dbReference>
<dbReference type="Gene3D" id="1.10.287.470">
    <property type="entry name" value="Helix hairpin bin"/>
    <property type="match status" value="1"/>
</dbReference>
<reference evidence="2 3" key="1">
    <citation type="submission" date="2020-08" db="EMBL/GenBank/DDBJ databases">
        <title>Genomic Encyclopedia of Type Strains, Phase IV (KMG-V): Genome sequencing to study the core and pangenomes of soil and plant-associated prokaryotes.</title>
        <authorList>
            <person name="Whitman W."/>
        </authorList>
    </citation>
    <scope>NUCLEOTIDE SEQUENCE [LARGE SCALE GENOMIC DNA]</scope>
    <source>
        <strain evidence="2 3">S3M1</strain>
    </source>
</reference>
<dbReference type="PANTHER" id="PTHR30438:SF2">
    <property type="entry name" value="MEMBRANE PROTEIN"/>
    <property type="match status" value="1"/>
</dbReference>
<dbReference type="Gene3D" id="2.40.30.170">
    <property type="match status" value="1"/>
</dbReference>
<evidence type="ECO:0000313" key="3">
    <source>
        <dbReference type="Proteomes" id="UP000537204"/>
    </source>
</evidence>
<dbReference type="SUPFAM" id="SSF51230">
    <property type="entry name" value="Single hybrid motif"/>
    <property type="match status" value="1"/>
</dbReference>
<protein>
    <submittedName>
        <fullName evidence="2">HlyD family secretion protein</fullName>
    </submittedName>
</protein>
<gene>
    <name evidence="2" type="ORF">HDE68_001020</name>
</gene>
<sequence>MMINHTRILLPLSLIFFGVTSCSQKKLDNAFEGKIKRETIAFTTKVAGRILKIYVKEGDLVKRGDTLAMLNLPEVTAKVAQAHGVVKAASAQNTMADNGATQNQLKQIQAKYKATSEQFAFAQKSFRRASAMYADSMMAPQAYDEAFAKYQGAKAQLEATTAELNEAKKGPRFETKEAAKGQQQQAEGVLQEAEVAYSERYIIATNDMAVETITLHEGELATPGYAIFSGYIPSSTWFRFTVPESQISQIKKGLNVTVKVPYNQETFEGKVSIIKQMPKYADITTAYPDYKMDEAVYEIKVVPEDIKKSELLLFNAAVLLPRTAVTSK</sequence>
<dbReference type="AlphaFoldDB" id="A0A7W8ZJQ6"/>
<dbReference type="GO" id="GO:0005886">
    <property type="term" value="C:plasma membrane"/>
    <property type="evidence" value="ECO:0007669"/>
    <property type="project" value="TreeGrafter"/>
</dbReference>
<accession>A0A7W8ZJQ6</accession>
<evidence type="ECO:0000313" key="2">
    <source>
        <dbReference type="EMBL" id="MBB5635135.1"/>
    </source>
</evidence>
<keyword evidence="1" id="KW-0175">Coiled coil</keyword>